<dbReference type="InterPro" id="IPR019837">
    <property type="entry name" value="CHP02597"/>
</dbReference>
<evidence type="ECO:0000256" key="1">
    <source>
        <dbReference type="SAM" id="SignalP"/>
    </source>
</evidence>
<comment type="caution">
    <text evidence="2">The sequence shown here is derived from an EMBL/GenBank/DDBJ whole genome shotgun (WGS) entry which is preliminary data.</text>
</comment>
<feature type="chain" id="PRO_5047305681" evidence="1">
    <location>
        <begin position="26"/>
        <end position="358"/>
    </location>
</feature>
<keyword evidence="3" id="KW-1185">Reference proteome</keyword>
<dbReference type="Proteomes" id="UP001597389">
    <property type="component" value="Unassembled WGS sequence"/>
</dbReference>
<organism evidence="2 3">
    <name type="scientific">Rubritalea tangerina</name>
    <dbReference type="NCBI Taxonomy" id="430798"/>
    <lineage>
        <taxon>Bacteria</taxon>
        <taxon>Pseudomonadati</taxon>
        <taxon>Verrucomicrobiota</taxon>
        <taxon>Verrucomicrobiia</taxon>
        <taxon>Verrucomicrobiales</taxon>
        <taxon>Rubritaleaceae</taxon>
        <taxon>Rubritalea</taxon>
    </lineage>
</organism>
<gene>
    <name evidence="2" type="ORF">ACFSW8_09765</name>
</gene>
<dbReference type="EMBL" id="JBHUJB010000038">
    <property type="protein sequence ID" value="MFD2159183.1"/>
    <property type="molecule type" value="Genomic_DNA"/>
</dbReference>
<evidence type="ECO:0000313" key="3">
    <source>
        <dbReference type="Proteomes" id="UP001597389"/>
    </source>
</evidence>
<feature type="signal peptide" evidence="1">
    <location>
        <begin position="1"/>
        <end position="25"/>
    </location>
</feature>
<reference evidence="3" key="1">
    <citation type="journal article" date="2019" name="Int. J. Syst. Evol. Microbiol.">
        <title>The Global Catalogue of Microorganisms (GCM) 10K type strain sequencing project: providing services to taxonomists for standard genome sequencing and annotation.</title>
        <authorList>
            <consortium name="The Broad Institute Genomics Platform"/>
            <consortium name="The Broad Institute Genome Sequencing Center for Infectious Disease"/>
            <person name="Wu L."/>
            <person name="Ma J."/>
        </authorList>
    </citation>
    <scope>NUCLEOTIDE SEQUENCE [LARGE SCALE GENOMIC DNA]</scope>
    <source>
        <strain evidence="3">CCUG 57942</strain>
    </source>
</reference>
<accession>A0ABW4ZB52</accession>
<name>A0ABW4ZB52_9BACT</name>
<protein>
    <submittedName>
        <fullName evidence="2">TIGR02597 family protein</fullName>
    </submittedName>
</protein>
<keyword evidence="1" id="KW-0732">Signal</keyword>
<proteinExistence type="predicted"/>
<evidence type="ECO:0000313" key="2">
    <source>
        <dbReference type="EMBL" id="MFD2159183.1"/>
    </source>
</evidence>
<sequence>MKKIQIAGLSALTIFGSLSAVNAQSATTDPVGYTTVTCLANSDTIVSVPFLNSTDSISSSVSGSATADGTKAEFTMSGVSGLTTDQYATLYYVRFTSGTLEGNVYQITNNGADSVKIELNGDASTDITSGDTFKIYKFWTLGSLFPVGNDTIEESTGNLAFQRKSSILLPDNTSDGIQHAPAATYFLKSTGWTNNSNTSEDSSNVILWPDTYFIIRHSSLVQSATTYTATGTVDTHAKTSIPLSTRTDGPQDNYVSIPRPIDVKLNELNLFESGSFTPSTGNLSFQRRDQLLVFDNGVQAQRKAPSKIYFHNGTNWVDNGNVTGNADEAIIKASQGIIIRKYQTNDGATIFWNNTPTY</sequence>
<dbReference type="NCBIfam" id="TIGR02597">
    <property type="entry name" value="TIGR02597 family protein"/>
    <property type="match status" value="1"/>
</dbReference>
<dbReference type="RefSeq" id="WP_377089749.1">
    <property type="nucleotide sequence ID" value="NZ_JBHSJL010000014.1"/>
</dbReference>